<dbReference type="PROSITE" id="PS50937">
    <property type="entry name" value="HTH_MERR_2"/>
    <property type="match status" value="1"/>
</dbReference>
<evidence type="ECO:0000256" key="1">
    <source>
        <dbReference type="ARBA" id="ARBA00023125"/>
    </source>
</evidence>
<dbReference type="PANTHER" id="PTHR30204">
    <property type="entry name" value="REDOX-CYCLING DRUG-SENSING TRANSCRIPTIONAL ACTIVATOR SOXR"/>
    <property type="match status" value="1"/>
</dbReference>
<protein>
    <submittedName>
        <fullName evidence="3">Unannotated protein</fullName>
    </submittedName>
</protein>
<feature type="domain" description="HTH merR-type" evidence="2">
    <location>
        <begin position="15"/>
        <end position="79"/>
    </location>
</feature>
<dbReference type="EMBL" id="CAFAAB010000028">
    <property type="protein sequence ID" value="CAB4778921.1"/>
    <property type="molecule type" value="Genomic_DNA"/>
</dbReference>
<dbReference type="PANTHER" id="PTHR30204:SF3">
    <property type="entry name" value="HTH MERR-TYPE DOMAIN-CONTAINING PROTEIN"/>
    <property type="match status" value="1"/>
</dbReference>
<dbReference type="GO" id="GO:0003700">
    <property type="term" value="F:DNA-binding transcription factor activity"/>
    <property type="evidence" value="ECO:0007669"/>
    <property type="project" value="InterPro"/>
</dbReference>
<dbReference type="Gene3D" id="1.10.1660.10">
    <property type="match status" value="1"/>
</dbReference>
<name>A0A6J6W208_9ZZZZ</name>
<organism evidence="3">
    <name type="scientific">freshwater metagenome</name>
    <dbReference type="NCBI Taxonomy" id="449393"/>
    <lineage>
        <taxon>unclassified sequences</taxon>
        <taxon>metagenomes</taxon>
        <taxon>ecological metagenomes</taxon>
    </lineage>
</organism>
<proteinExistence type="predicted"/>
<dbReference type="InterPro" id="IPR047057">
    <property type="entry name" value="MerR_fam"/>
</dbReference>
<dbReference type="AlphaFoldDB" id="A0A6J6W208"/>
<dbReference type="InterPro" id="IPR009061">
    <property type="entry name" value="DNA-bd_dom_put_sf"/>
</dbReference>
<reference evidence="3" key="1">
    <citation type="submission" date="2020-05" db="EMBL/GenBank/DDBJ databases">
        <authorList>
            <person name="Chiriac C."/>
            <person name="Salcher M."/>
            <person name="Ghai R."/>
            <person name="Kavagutti S V."/>
        </authorList>
    </citation>
    <scope>NUCLEOTIDE SEQUENCE</scope>
</reference>
<accession>A0A6J6W208</accession>
<keyword evidence="1" id="KW-0238">DNA-binding</keyword>
<dbReference type="SUPFAM" id="SSF46955">
    <property type="entry name" value="Putative DNA-binding domain"/>
    <property type="match status" value="1"/>
</dbReference>
<evidence type="ECO:0000313" key="3">
    <source>
        <dbReference type="EMBL" id="CAB4778921.1"/>
    </source>
</evidence>
<dbReference type="SMART" id="SM00422">
    <property type="entry name" value="HTH_MERR"/>
    <property type="match status" value="1"/>
</dbReference>
<dbReference type="Pfam" id="PF13411">
    <property type="entry name" value="MerR_1"/>
    <property type="match status" value="1"/>
</dbReference>
<dbReference type="InterPro" id="IPR000551">
    <property type="entry name" value="MerR-type_HTH_dom"/>
</dbReference>
<evidence type="ECO:0000259" key="2">
    <source>
        <dbReference type="PROSITE" id="PS50937"/>
    </source>
</evidence>
<sequence>MNAISMGFSGPSVCRIAGVTYRQLDYWARTNLVTPSVTAAQGSGSKRVYSYADLIEVRVIKSLLDAGVALPRARQAVNCLRDQVGGDLKSVSLVLSGSNSVLAYTDGEIIDLLKGGHGVFNVISMDSVTADIDTSLAQEVETTENRRLAMA</sequence>
<gene>
    <name evidence="3" type="ORF">UFOPK2958_00391</name>
</gene>
<dbReference type="GO" id="GO:0003677">
    <property type="term" value="F:DNA binding"/>
    <property type="evidence" value="ECO:0007669"/>
    <property type="project" value="UniProtKB-KW"/>
</dbReference>